<accession>A0A1Y2GWK2</accession>
<proteinExistence type="inferred from homology"/>
<dbReference type="EMBL" id="MCFF01000006">
    <property type="protein sequence ID" value="ORZ26647.1"/>
    <property type="molecule type" value="Genomic_DNA"/>
</dbReference>
<dbReference type="PANTHER" id="PTHR15231:SF1">
    <property type="entry name" value="PHOSPHATIDYLINOSITOL N-ACETYLGLUCOSAMINYLTRANSFERASE SUBUNIT H"/>
    <property type="match status" value="1"/>
</dbReference>
<protein>
    <submittedName>
        <fullName evidence="5">GPI-GlcNAc transferase complex, PIG-H component-domain-containing protein</fullName>
    </submittedName>
</protein>
<evidence type="ECO:0000256" key="3">
    <source>
        <dbReference type="SAM" id="Phobius"/>
    </source>
</evidence>
<dbReference type="Proteomes" id="UP000193648">
    <property type="component" value="Unassembled WGS sequence"/>
</dbReference>
<keyword evidence="3" id="KW-0472">Membrane</keyword>
<feature type="domain" description="Phosphatidylinositol N-acetylglucosaminyltransferase subunit H conserved" evidence="4">
    <location>
        <begin position="72"/>
        <end position="135"/>
    </location>
</feature>
<keyword evidence="3" id="KW-1133">Transmembrane helix</keyword>
<comment type="pathway">
    <text evidence="1">Glycolipid biosynthesis; glycosylphosphatidylinositol-anchor biosynthesis.</text>
</comment>
<feature type="transmembrane region" description="Helical" evidence="3">
    <location>
        <begin position="26"/>
        <end position="43"/>
    </location>
</feature>
<dbReference type="InterPro" id="IPR044215">
    <property type="entry name" value="PIG-H"/>
</dbReference>
<dbReference type="PANTHER" id="PTHR15231">
    <property type="entry name" value="PHOSPHATIDYLINOSITOL N-ACETYLGLUCOSAMINYLTRANSFERASE SUBUNIT H"/>
    <property type="match status" value="1"/>
</dbReference>
<evidence type="ECO:0000256" key="1">
    <source>
        <dbReference type="ARBA" id="ARBA00004687"/>
    </source>
</evidence>
<organism evidence="5 6">
    <name type="scientific">Lobosporangium transversale</name>
    <dbReference type="NCBI Taxonomy" id="64571"/>
    <lineage>
        <taxon>Eukaryota</taxon>
        <taxon>Fungi</taxon>
        <taxon>Fungi incertae sedis</taxon>
        <taxon>Mucoromycota</taxon>
        <taxon>Mortierellomycotina</taxon>
        <taxon>Mortierellomycetes</taxon>
        <taxon>Mortierellales</taxon>
        <taxon>Mortierellaceae</taxon>
        <taxon>Lobosporangium</taxon>
    </lineage>
</organism>
<gene>
    <name evidence="5" type="ORF">BCR41DRAFT_347699</name>
</gene>
<keyword evidence="5" id="KW-0808">Transferase</keyword>
<dbReference type="GO" id="GO:0006506">
    <property type="term" value="P:GPI anchor biosynthetic process"/>
    <property type="evidence" value="ECO:0007669"/>
    <property type="project" value="UniProtKB-UniPathway"/>
</dbReference>
<dbReference type="FunCoup" id="A0A1Y2GWK2">
    <property type="interactions" value="83"/>
</dbReference>
<sequence>MTFRCYAHADNTREYIMTSDAKRINSYDFMLIFICLGLVYALGTTKTCYAVVSLLILFRIAFKLLFMVTEETILVIRDVGVQVKTVYLGGRSSSRFIDRSKITDIIINEAITMMHIRVYMAIIVEGEDRMVVVFQHLLPRLNVLLQAYHGARSIIFNEKDNSDVPLEFS</sequence>
<dbReference type="STRING" id="64571.A0A1Y2GWK2"/>
<evidence type="ECO:0000313" key="6">
    <source>
        <dbReference type="Proteomes" id="UP000193648"/>
    </source>
</evidence>
<evidence type="ECO:0000256" key="2">
    <source>
        <dbReference type="ARBA" id="ARBA00009610"/>
    </source>
</evidence>
<dbReference type="InterPro" id="IPR019328">
    <property type="entry name" value="PIGH-H_dom"/>
</dbReference>
<dbReference type="GO" id="GO:0000506">
    <property type="term" value="C:glycosylphosphatidylinositol-N-acetylglucosaminyltransferase (GPI-GnT) complex"/>
    <property type="evidence" value="ECO:0007669"/>
    <property type="project" value="InterPro"/>
</dbReference>
<evidence type="ECO:0000313" key="5">
    <source>
        <dbReference type="EMBL" id="ORZ26647.1"/>
    </source>
</evidence>
<dbReference type="AlphaFoldDB" id="A0A1Y2GWK2"/>
<comment type="caution">
    <text evidence="5">The sequence shown here is derived from an EMBL/GenBank/DDBJ whole genome shotgun (WGS) entry which is preliminary data.</text>
</comment>
<evidence type="ECO:0000259" key="4">
    <source>
        <dbReference type="Pfam" id="PF10181"/>
    </source>
</evidence>
<keyword evidence="6" id="KW-1185">Reference proteome</keyword>
<dbReference type="UniPathway" id="UPA00196"/>
<dbReference type="OrthoDB" id="6256716at2759"/>
<dbReference type="GeneID" id="33564986"/>
<reference evidence="5 6" key="1">
    <citation type="submission" date="2016-07" db="EMBL/GenBank/DDBJ databases">
        <title>Pervasive Adenine N6-methylation of Active Genes in Fungi.</title>
        <authorList>
            <consortium name="DOE Joint Genome Institute"/>
            <person name="Mondo S.J."/>
            <person name="Dannebaum R.O."/>
            <person name="Kuo R.C."/>
            <person name="Labutti K."/>
            <person name="Haridas S."/>
            <person name="Kuo A."/>
            <person name="Salamov A."/>
            <person name="Ahrendt S.R."/>
            <person name="Lipzen A."/>
            <person name="Sullivan W."/>
            <person name="Andreopoulos W.B."/>
            <person name="Clum A."/>
            <person name="Lindquist E."/>
            <person name="Daum C."/>
            <person name="Ramamoorthy G.K."/>
            <person name="Gryganskyi A."/>
            <person name="Culley D."/>
            <person name="Magnuson J.K."/>
            <person name="James T.Y."/>
            <person name="O'Malley M.A."/>
            <person name="Stajich J.E."/>
            <person name="Spatafora J.W."/>
            <person name="Visel A."/>
            <person name="Grigoriev I.V."/>
        </authorList>
    </citation>
    <scope>NUCLEOTIDE SEQUENCE [LARGE SCALE GENOMIC DNA]</scope>
    <source>
        <strain evidence="5 6">NRRL 3116</strain>
    </source>
</reference>
<name>A0A1Y2GWK2_9FUNG</name>
<dbReference type="InParanoid" id="A0A1Y2GWK2"/>
<dbReference type="GO" id="GO:0016740">
    <property type="term" value="F:transferase activity"/>
    <property type="evidence" value="ECO:0007669"/>
    <property type="project" value="UniProtKB-KW"/>
</dbReference>
<comment type="similarity">
    <text evidence="2">Belongs to the PIGH family.</text>
</comment>
<dbReference type="RefSeq" id="XP_021884410.1">
    <property type="nucleotide sequence ID" value="XM_022023142.1"/>
</dbReference>
<dbReference type="Pfam" id="PF10181">
    <property type="entry name" value="PIG-H"/>
    <property type="match status" value="1"/>
</dbReference>
<keyword evidence="3" id="KW-0812">Transmembrane</keyword>